<evidence type="ECO:0000256" key="6">
    <source>
        <dbReference type="SAM" id="MobiDB-lite"/>
    </source>
</evidence>
<feature type="domain" description="Shelterin complex subunit TPP1/Est3" evidence="7">
    <location>
        <begin position="125"/>
        <end position="267"/>
    </location>
</feature>
<dbReference type="GeneTree" id="ENSGT00390000004877"/>
<dbReference type="InterPro" id="IPR028631">
    <property type="entry name" value="ACD"/>
</dbReference>
<dbReference type="GO" id="GO:0005697">
    <property type="term" value="C:telomerase holoenzyme complex"/>
    <property type="evidence" value="ECO:0007669"/>
    <property type="project" value="InterPro"/>
</dbReference>
<feature type="region of interest" description="Disordered" evidence="6">
    <location>
        <begin position="368"/>
        <end position="388"/>
    </location>
</feature>
<dbReference type="Ensembl" id="ENSNNAT00000024228.1">
    <property type="protein sequence ID" value="ENSNNAP00000023120.1"/>
    <property type="gene ID" value="ENSNNAG00000015246.1"/>
</dbReference>
<dbReference type="GO" id="GO:0032211">
    <property type="term" value="P:negative regulation of telomere maintenance via telomerase"/>
    <property type="evidence" value="ECO:0007669"/>
    <property type="project" value="TreeGrafter"/>
</dbReference>
<keyword evidence="4" id="KW-0779">Telomere</keyword>
<dbReference type="Gene3D" id="2.40.50.960">
    <property type="match status" value="1"/>
</dbReference>
<dbReference type="Pfam" id="PF10341">
    <property type="entry name" value="TPP1"/>
    <property type="match status" value="1"/>
</dbReference>
<keyword evidence="9" id="KW-1185">Reference proteome</keyword>
<evidence type="ECO:0000313" key="9">
    <source>
        <dbReference type="Proteomes" id="UP000694559"/>
    </source>
</evidence>
<keyword evidence="3" id="KW-0158">Chromosome</keyword>
<dbReference type="Proteomes" id="UP000694559">
    <property type="component" value="Unplaced"/>
</dbReference>
<name>A0A8C6Y4T0_NAJNA</name>
<dbReference type="OMA" id="YILQPWI"/>
<feature type="compositionally biased region" description="Acidic residues" evidence="6">
    <location>
        <begin position="373"/>
        <end position="386"/>
    </location>
</feature>
<evidence type="ECO:0000313" key="8">
    <source>
        <dbReference type="Ensembl" id="ENSNNAP00000023120.1"/>
    </source>
</evidence>
<dbReference type="GO" id="GO:0070198">
    <property type="term" value="P:protein localization to chromosome, telomeric region"/>
    <property type="evidence" value="ECO:0007669"/>
    <property type="project" value="TreeGrafter"/>
</dbReference>
<dbReference type="GO" id="GO:0016233">
    <property type="term" value="P:telomere capping"/>
    <property type="evidence" value="ECO:0007669"/>
    <property type="project" value="InterPro"/>
</dbReference>
<protein>
    <recommendedName>
        <fullName evidence="7">Shelterin complex subunit TPP1/Est3 domain-containing protein</fullName>
    </recommendedName>
</protein>
<feature type="region of interest" description="Disordered" evidence="6">
    <location>
        <begin position="672"/>
        <end position="692"/>
    </location>
</feature>
<accession>A0A8C6Y4T0</accession>
<organism evidence="8 9">
    <name type="scientific">Naja naja</name>
    <name type="common">Indian cobra</name>
    <dbReference type="NCBI Taxonomy" id="35670"/>
    <lineage>
        <taxon>Eukaryota</taxon>
        <taxon>Metazoa</taxon>
        <taxon>Chordata</taxon>
        <taxon>Craniata</taxon>
        <taxon>Vertebrata</taxon>
        <taxon>Euteleostomi</taxon>
        <taxon>Lepidosauria</taxon>
        <taxon>Squamata</taxon>
        <taxon>Bifurcata</taxon>
        <taxon>Unidentata</taxon>
        <taxon>Episquamata</taxon>
        <taxon>Toxicofera</taxon>
        <taxon>Serpentes</taxon>
        <taxon>Colubroidea</taxon>
        <taxon>Elapidae</taxon>
        <taxon>Elapinae</taxon>
        <taxon>Naja</taxon>
    </lineage>
</organism>
<evidence type="ECO:0000259" key="7">
    <source>
        <dbReference type="Pfam" id="PF10341"/>
    </source>
</evidence>
<comment type="subcellular location">
    <subcellularLocation>
        <location evidence="2">Chromosome</location>
        <location evidence="2">Telomere</location>
    </subcellularLocation>
    <subcellularLocation>
        <location evidence="1">Nucleus</location>
    </subcellularLocation>
</comment>
<dbReference type="GO" id="GO:0042162">
    <property type="term" value="F:telomeric DNA binding"/>
    <property type="evidence" value="ECO:0007669"/>
    <property type="project" value="InterPro"/>
</dbReference>
<evidence type="ECO:0000256" key="5">
    <source>
        <dbReference type="ARBA" id="ARBA00023242"/>
    </source>
</evidence>
<dbReference type="PANTHER" id="PTHR14487">
    <property type="entry name" value="ADRENOCORTICAL DYSPLASIA PROTEIN ACD"/>
    <property type="match status" value="1"/>
</dbReference>
<sequence>MSAAVEPNGPRQRLCSLFGAWVALCSRDERHAKGSARDRLCLAFSSRERLASSGGGARACDAGTRLLSRSEGDGAAWGCLSAVRMDQGPAPCWLRRRKSPRCAQPGGLDTEYSLARSNRPNLSYLDPWIVTLLLEYKDSVIKTDGQLGHVLKVLNEPRVYEDAEQEPETILHIGDGLHYIEVVVAGKAVQMTKQSMAQSALSDIIGQFIVLQNYRVNFKRATEVEDCQFYLILECFQVMPMKREGKNLQNCNRELSIIQKIKDLWQKGFARETWFNSEQESQSVSQVLKDVNQDQLNILKQAAKDCLNLLGTSKLLDSEQLAVYSETKWQLERKQNKTHEDIFTVPAEYLVISAENEAALSQSYISNTPQAVPEEDEDVDEDEEDDRSTVSFFSADSASLDGSLENPWDAVPGITLSTSSDASGTSHGLPQMQQMLLASPAEEAIPESNTSTSHLLEPCDNTPCCSSEHAAPPKSPSLFHFQNSEFLIETASQKPDLVMSTTSGQASELADSLPCGQPLNKSYLHNSVFPFSPICHSNKADLSLEPVSAHGAKGMTARWKSFETEKYVSAQRKQVPNEGEPSETSTPTCSSNNLEAVGHCSTETVTKTSAPNKRRVNQYLPLKFESTPKKRRLEEIQDEQSRVFAHCSCRESPLEERSEQEPIGMVTRRKSKQTGVQQKENAKGDSVHLIRNTPTPDLCSQVQSVRISRTLLEWARWVLSSTEKQ</sequence>
<feature type="region of interest" description="Disordered" evidence="6">
    <location>
        <begin position="570"/>
        <end position="594"/>
    </location>
</feature>
<keyword evidence="5" id="KW-0539">Nucleus</keyword>
<dbReference type="AlphaFoldDB" id="A0A8C6Y4T0"/>
<reference evidence="8" key="1">
    <citation type="submission" date="2025-08" db="UniProtKB">
        <authorList>
            <consortium name="Ensembl"/>
        </authorList>
    </citation>
    <scope>IDENTIFICATION</scope>
</reference>
<dbReference type="GO" id="GO:0007004">
    <property type="term" value="P:telomere maintenance via telomerase"/>
    <property type="evidence" value="ECO:0007669"/>
    <property type="project" value="InterPro"/>
</dbReference>
<evidence type="ECO:0000256" key="1">
    <source>
        <dbReference type="ARBA" id="ARBA00004123"/>
    </source>
</evidence>
<dbReference type="OrthoDB" id="9899304at2759"/>
<reference evidence="8" key="2">
    <citation type="submission" date="2025-09" db="UniProtKB">
        <authorList>
            <consortium name="Ensembl"/>
        </authorList>
    </citation>
    <scope>IDENTIFICATION</scope>
</reference>
<evidence type="ECO:0000256" key="2">
    <source>
        <dbReference type="ARBA" id="ARBA00004574"/>
    </source>
</evidence>
<dbReference type="PANTHER" id="PTHR14487:SF3">
    <property type="entry name" value="ADRENOCORTICAL DYSPLASIA PROTEIN HOMOLOG"/>
    <property type="match status" value="1"/>
</dbReference>
<proteinExistence type="predicted"/>
<dbReference type="InterPro" id="IPR019437">
    <property type="entry name" value="TPP1/Est3"/>
</dbReference>
<feature type="compositionally biased region" description="Low complexity" evidence="6">
    <location>
        <begin position="576"/>
        <end position="593"/>
    </location>
</feature>
<evidence type="ECO:0000256" key="4">
    <source>
        <dbReference type="ARBA" id="ARBA00022895"/>
    </source>
</evidence>
<evidence type="ECO:0000256" key="3">
    <source>
        <dbReference type="ARBA" id="ARBA00022454"/>
    </source>
</evidence>
<dbReference type="GO" id="GO:0070187">
    <property type="term" value="C:shelterin complex"/>
    <property type="evidence" value="ECO:0007669"/>
    <property type="project" value="InterPro"/>
</dbReference>